<reference evidence="2 3" key="1">
    <citation type="submission" date="2019-08" db="EMBL/GenBank/DDBJ databases">
        <authorList>
            <person name="Liang Q."/>
        </authorList>
    </citation>
    <scope>NUCLEOTIDE SEQUENCE [LARGE SCALE GENOMIC DNA]</scope>
    <source>
        <strain evidence="2 3">V1718</strain>
    </source>
</reference>
<dbReference type="OrthoDB" id="5525767at2"/>
<feature type="signal peptide" evidence="1">
    <location>
        <begin position="1"/>
        <end position="24"/>
    </location>
</feature>
<dbReference type="KEGG" id="bbae:FRD01_02905"/>
<gene>
    <name evidence="2" type="ORF">FRD01_02905</name>
</gene>
<dbReference type="Proteomes" id="UP000321595">
    <property type="component" value="Chromosome"/>
</dbReference>
<evidence type="ECO:0000256" key="1">
    <source>
        <dbReference type="SAM" id="SignalP"/>
    </source>
</evidence>
<keyword evidence="3" id="KW-1185">Reference proteome</keyword>
<sequence length="212" mass="23059">MWSSRSFKTLLSLAILLFTLPVDAFSPPKVGQQYLSFGLSLEPGFMTDDAAPDAPGLGSPSLNFGHSLRLGFHHFVSNHVMAGAEANIGYTFFNEHTANSDGLAASEKAFSWQLGVVNRLFISEDSEGFFGALGLHIFRASLDDAPLLSFGGDIRLGWTFWSGEEFALIEVGYAVPVIQGLSFPTDFSGMQESPAEQDWGLHRTSISIVWGF</sequence>
<evidence type="ECO:0000313" key="2">
    <source>
        <dbReference type="EMBL" id="QED26223.1"/>
    </source>
</evidence>
<dbReference type="RefSeq" id="WP_146957483.1">
    <property type="nucleotide sequence ID" value="NZ_CP042467.1"/>
</dbReference>
<name>A0A5B8XQ87_9DELT</name>
<accession>A0A5B8XQ87</accession>
<dbReference type="AlphaFoldDB" id="A0A5B8XQ87"/>
<evidence type="ECO:0000313" key="3">
    <source>
        <dbReference type="Proteomes" id="UP000321595"/>
    </source>
</evidence>
<feature type="chain" id="PRO_5023093608" description="Outer membrane protein beta-barrel domain-containing protein" evidence="1">
    <location>
        <begin position="25"/>
        <end position="212"/>
    </location>
</feature>
<protein>
    <recommendedName>
        <fullName evidence="4">Outer membrane protein beta-barrel domain-containing protein</fullName>
    </recommendedName>
</protein>
<dbReference type="EMBL" id="CP042467">
    <property type="protein sequence ID" value="QED26223.1"/>
    <property type="molecule type" value="Genomic_DNA"/>
</dbReference>
<proteinExistence type="predicted"/>
<organism evidence="2 3">
    <name type="scientific">Microvenator marinus</name>
    <dbReference type="NCBI Taxonomy" id="2600177"/>
    <lineage>
        <taxon>Bacteria</taxon>
        <taxon>Deltaproteobacteria</taxon>
        <taxon>Bradymonadales</taxon>
        <taxon>Microvenatoraceae</taxon>
        <taxon>Microvenator</taxon>
    </lineage>
</organism>
<evidence type="ECO:0008006" key="4">
    <source>
        <dbReference type="Google" id="ProtNLM"/>
    </source>
</evidence>
<keyword evidence="1" id="KW-0732">Signal</keyword>